<dbReference type="Gene3D" id="3.75.10.10">
    <property type="entry name" value="L-arginine/glycine Amidinotransferase, Chain A"/>
    <property type="match status" value="1"/>
</dbReference>
<reference evidence="3" key="1">
    <citation type="submission" date="2017-02" db="UniProtKB">
        <authorList>
            <consortium name="WormBaseParasite"/>
        </authorList>
    </citation>
    <scope>IDENTIFICATION</scope>
</reference>
<dbReference type="OrthoDB" id="5912197at2759"/>
<dbReference type="GO" id="GO:0019546">
    <property type="term" value="P:L-arginine deiminase pathway"/>
    <property type="evidence" value="ECO:0007669"/>
    <property type="project" value="TreeGrafter"/>
</dbReference>
<proteinExistence type="predicted"/>
<dbReference type="Proteomes" id="UP000267096">
    <property type="component" value="Unassembled WGS sequence"/>
</dbReference>
<gene>
    <name evidence="1" type="ORF">ASIM_LOCUS218</name>
</gene>
<evidence type="ECO:0000313" key="3">
    <source>
        <dbReference type="WBParaSite" id="ASIM_0000030701-mRNA-1"/>
    </source>
</evidence>
<dbReference type="PANTHER" id="PTHR47271:SF2">
    <property type="entry name" value="ARGININE DEIMINASE"/>
    <property type="match status" value="1"/>
</dbReference>
<dbReference type="GO" id="GO:0016990">
    <property type="term" value="F:arginine deiminase activity"/>
    <property type="evidence" value="ECO:0007669"/>
    <property type="project" value="TreeGrafter"/>
</dbReference>
<protein>
    <submittedName>
        <fullName evidence="3">Amidinotransferase</fullName>
    </submittedName>
</protein>
<dbReference type="AlphaFoldDB" id="A0A0M3IYI5"/>
<organism evidence="3">
    <name type="scientific">Anisakis simplex</name>
    <name type="common">Herring worm</name>
    <dbReference type="NCBI Taxonomy" id="6269"/>
    <lineage>
        <taxon>Eukaryota</taxon>
        <taxon>Metazoa</taxon>
        <taxon>Ecdysozoa</taxon>
        <taxon>Nematoda</taxon>
        <taxon>Chromadorea</taxon>
        <taxon>Rhabditida</taxon>
        <taxon>Spirurina</taxon>
        <taxon>Ascaridomorpha</taxon>
        <taxon>Ascaridoidea</taxon>
        <taxon>Anisakidae</taxon>
        <taxon>Anisakis</taxon>
        <taxon>Anisakis simplex complex</taxon>
    </lineage>
</organism>
<dbReference type="WBParaSite" id="ASIM_0000030701-mRNA-1">
    <property type="protein sequence ID" value="ASIM_0000030701-mRNA-1"/>
    <property type="gene ID" value="ASIM_0000030701"/>
</dbReference>
<dbReference type="Pfam" id="PF19420">
    <property type="entry name" value="DDAH_eukar"/>
    <property type="match status" value="1"/>
</dbReference>
<sequence length="248" mass="27694">MNIANAVKEDLAMKEWNALKSAIEKAGAQVEVLEPEGADRYPDIVFTANAAVIRKKKAYLANFYYPERQGERHFYEKWLKTHGYETVGNREIPFEGAGDALWGGCGRNVLFVGVGPRTDVRALDDVAEKLDDGSNFKVLGCRLVDPRFYHIDTCFCPLQDGLAMFYPYAFDAVTRHNMANETDLIAVPEEDAAQFACNSVVIDKTVIMHKCSEKTIDLLGKHGFEVKFNDMSEFLKSGGSAKCCTLEL</sequence>
<name>A0A0M3IYI5_ANISI</name>
<dbReference type="EMBL" id="UYRR01000092">
    <property type="protein sequence ID" value="VDK17487.1"/>
    <property type="molecule type" value="Genomic_DNA"/>
</dbReference>
<reference evidence="1 2" key="2">
    <citation type="submission" date="2018-11" db="EMBL/GenBank/DDBJ databases">
        <authorList>
            <consortium name="Pathogen Informatics"/>
        </authorList>
    </citation>
    <scope>NUCLEOTIDE SEQUENCE [LARGE SCALE GENOMIC DNA]</scope>
</reference>
<dbReference type="PANTHER" id="PTHR47271">
    <property type="entry name" value="ARGININE DEIMINASE"/>
    <property type="match status" value="1"/>
</dbReference>
<evidence type="ECO:0000313" key="1">
    <source>
        <dbReference type="EMBL" id="VDK17487.1"/>
    </source>
</evidence>
<dbReference type="SUPFAM" id="SSF55909">
    <property type="entry name" value="Pentein"/>
    <property type="match status" value="1"/>
</dbReference>
<evidence type="ECO:0000313" key="2">
    <source>
        <dbReference type="Proteomes" id="UP000267096"/>
    </source>
</evidence>
<keyword evidence="2" id="KW-1185">Reference proteome</keyword>
<accession>A0A0M3IYI5</accession>